<dbReference type="Pfam" id="PF04940">
    <property type="entry name" value="BLUF"/>
    <property type="match status" value="1"/>
</dbReference>
<dbReference type="PROSITE" id="PS50925">
    <property type="entry name" value="BLUF"/>
    <property type="match status" value="1"/>
</dbReference>
<dbReference type="EMBL" id="JAGBKN010000025">
    <property type="protein sequence ID" value="MBO1517675.1"/>
    <property type="molecule type" value="Genomic_DNA"/>
</dbReference>
<keyword evidence="1" id="KW-0472">Membrane</keyword>
<dbReference type="InterPro" id="IPR036046">
    <property type="entry name" value="Acylphosphatase-like_dom_sf"/>
</dbReference>
<protein>
    <submittedName>
        <fullName evidence="3">BLUF domain-containing protein</fullName>
    </submittedName>
</protein>
<dbReference type="AlphaFoldDB" id="A0AAW4IQZ1"/>
<name>A0AAW4IQZ1_9GAMM</name>
<evidence type="ECO:0000259" key="2">
    <source>
        <dbReference type="PROSITE" id="PS50925"/>
    </source>
</evidence>
<dbReference type="SUPFAM" id="SSF54975">
    <property type="entry name" value="Acylphosphatase/BLUF domain-like"/>
    <property type="match status" value="1"/>
</dbReference>
<gene>
    <name evidence="3" type="ORF">J3491_10060</name>
</gene>
<dbReference type="SMART" id="SM01034">
    <property type="entry name" value="BLUF"/>
    <property type="match status" value="1"/>
</dbReference>
<evidence type="ECO:0000256" key="1">
    <source>
        <dbReference type="SAM" id="Phobius"/>
    </source>
</evidence>
<feature type="domain" description="BLUF" evidence="2">
    <location>
        <begin position="21"/>
        <end position="114"/>
    </location>
</feature>
<keyword evidence="1" id="KW-1133">Transmembrane helix</keyword>
<keyword evidence="4" id="KW-1185">Reference proteome</keyword>
<evidence type="ECO:0000313" key="4">
    <source>
        <dbReference type="Proteomes" id="UP000664161"/>
    </source>
</evidence>
<sequence>MMPLTHTTAFSQLENIADHALVQLVYVSSLTLRSRLSASIFDEVEGHAQDFNEQHGITGTLCYGNGHFLQCIEGEKAEVAALTQRIFADHRHKHVEVLLLRQVSGRRFADWRMRLLFLERWLWSPATKQQAAQLSPYLPFAPHGWSPERTEQFLQLIKTFDSPPHIKAAGITYNALGNMVRHIAAPHQAFLVVQGFLSVLLIVGLVLLFL</sequence>
<reference evidence="3 4" key="1">
    <citation type="submission" date="2021-03" db="EMBL/GenBank/DDBJ databases">
        <authorList>
            <person name="Shang D.-D."/>
            <person name="Du Z.-J."/>
            <person name="Chen G.-J."/>
        </authorList>
    </citation>
    <scope>NUCLEOTIDE SEQUENCE [LARGE SCALE GENOMIC DNA]</scope>
    <source>
        <strain evidence="3 4">F2608</strain>
    </source>
</reference>
<dbReference type="Gene3D" id="3.30.70.100">
    <property type="match status" value="1"/>
</dbReference>
<dbReference type="InterPro" id="IPR007024">
    <property type="entry name" value="BLUF_domain"/>
</dbReference>
<evidence type="ECO:0000313" key="3">
    <source>
        <dbReference type="EMBL" id="MBO1517675.1"/>
    </source>
</evidence>
<proteinExistence type="predicted"/>
<organism evidence="3 4">
    <name type="scientific">Psychrobacter halodurans</name>
    <dbReference type="NCBI Taxonomy" id="2818439"/>
    <lineage>
        <taxon>Bacteria</taxon>
        <taxon>Pseudomonadati</taxon>
        <taxon>Pseudomonadota</taxon>
        <taxon>Gammaproteobacteria</taxon>
        <taxon>Moraxellales</taxon>
        <taxon>Moraxellaceae</taxon>
        <taxon>Psychrobacter</taxon>
    </lineage>
</organism>
<feature type="transmembrane region" description="Helical" evidence="1">
    <location>
        <begin position="189"/>
        <end position="209"/>
    </location>
</feature>
<keyword evidence="1" id="KW-0812">Transmembrane</keyword>
<dbReference type="Proteomes" id="UP000664161">
    <property type="component" value="Unassembled WGS sequence"/>
</dbReference>
<dbReference type="GO" id="GO:0009882">
    <property type="term" value="F:blue light photoreceptor activity"/>
    <property type="evidence" value="ECO:0007669"/>
    <property type="project" value="InterPro"/>
</dbReference>
<accession>A0AAW4IQZ1</accession>
<dbReference type="GO" id="GO:0071949">
    <property type="term" value="F:FAD binding"/>
    <property type="evidence" value="ECO:0007669"/>
    <property type="project" value="InterPro"/>
</dbReference>
<comment type="caution">
    <text evidence="3">The sequence shown here is derived from an EMBL/GenBank/DDBJ whole genome shotgun (WGS) entry which is preliminary data.</text>
</comment>